<reference evidence="3" key="1">
    <citation type="submission" date="2015-12" db="EMBL/GenBank/DDBJ databases">
        <authorList>
            <person name="Zhang G."/>
            <person name="Stingl U."/>
        </authorList>
    </citation>
    <scope>NUCLEOTIDE SEQUENCE [LARGE SCALE GENOMIC DNA]</scope>
    <source>
        <strain evidence="3">ZGT108</strain>
    </source>
</reference>
<proteinExistence type="predicted"/>
<evidence type="ECO:0000313" key="3">
    <source>
        <dbReference type="Proteomes" id="UP000053690"/>
    </source>
</evidence>
<gene>
    <name evidence="2" type="ORF">AVO44_08235</name>
</gene>
<feature type="compositionally biased region" description="Basic and acidic residues" evidence="1">
    <location>
        <begin position="94"/>
        <end position="104"/>
    </location>
</feature>
<keyword evidence="3" id="KW-1185">Reference proteome</keyword>
<evidence type="ECO:0000313" key="2">
    <source>
        <dbReference type="EMBL" id="KUJ80140.1"/>
    </source>
</evidence>
<comment type="caution">
    <text evidence="2">The sequence shown here is derived from an EMBL/GenBank/DDBJ whole genome shotgun (WGS) entry which is preliminary data.</text>
</comment>
<dbReference type="Proteomes" id="UP000053690">
    <property type="component" value="Unassembled WGS sequence"/>
</dbReference>
<dbReference type="OrthoDB" id="5738806at2"/>
<dbReference type="RefSeq" id="WP_068335207.1">
    <property type="nucleotide sequence ID" value="NZ_LQBP01000003.1"/>
</dbReference>
<accession>A0A0X3U3I0</accession>
<sequence>MPRTFTPKVVTANDLMEGDVIYLTSEDRWTRDLSEAELITDEAHAQVRLLDAQRQTDIIVGAYLADAVAGENGPEPTHFREDFRRTGPSNYAHGKQEKATQPRA</sequence>
<feature type="region of interest" description="Disordered" evidence="1">
    <location>
        <begin position="70"/>
        <end position="104"/>
    </location>
</feature>
<dbReference type="Pfam" id="PF11011">
    <property type="entry name" value="DUF2849"/>
    <property type="match status" value="1"/>
</dbReference>
<protein>
    <submittedName>
        <fullName evidence="2">Sulfite reductase</fullName>
    </submittedName>
</protein>
<dbReference type="EMBL" id="LQBP01000003">
    <property type="protein sequence ID" value="KUJ80140.1"/>
    <property type="molecule type" value="Genomic_DNA"/>
</dbReference>
<evidence type="ECO:0000256" key="1">
    <source>
        <dbReference type="SAM" id="MobiDB-lite"/>
    </source>
</evidence>
<dbReference type="STRING" id="1685378.AVO44_08235"/>
<dbReference type="AlphaFoldDB" id="A0A0X3U3I0"/>
<dbReference type="InterPro" id="IPR021270">
    <property type="entry name" value="DUF2849"/>
</dbReference>
<name>A0A0X3U3I0_9RHOB</name>
<organism evidence="2 3">
    <name type="scientific">Ruegeria profundi</name>
    <dbReference type="NCBI Taxonomy" id="1685378"/>
    <lineage>
        <taxon>Bacteria</taxon>
        <taxon>Pseudomonadati</taxon>
        <taxon>Pseudomonadota</taxon>
        <taxon>Alphaproteobacteria</taxon>
        <taxon>Rhodobacterales</taxon>
        <taxon>Roseobacteraceae</taxon>
        <taxon>Ruegeria</taxon>
    </lineage>
</organism>